<evidence type="ECO:0000313" key="2">
    <source>
        <dbReference type="EMBL" id="AVB75901.1"/>
    </source>
</evidence>
<dbReference type="KEGG" id="mmad:MMJJ_04840"/>
<keyword evidence="1" id="KW-0812">Transmembrane</keyword>
<feature type="transmembrane region" description="Helical" evidence="1">
    <location>
        <begin position="33"/>
        <end position="53"/>
    </location>
</feature>
<gene>
    <name evidence="2" type="ORF">MMJJ_04840</name>
</gene>
<dbReference type="Proteomes" id="UP000239462">
    <property type="component" value="Chromosome"/>
</dbReference>
<name>A0A2L1C940_METMI</name>
<feature type="transmembrane region" description="Helical" evidence="1">
    <location>
        <begin position="161"/>
        <end position="182"/>
    </location>
</feature>
<evidence type="ECO:0000313" key="3">
    <source>
        <dbReference type="Proteomes" id="UP000239462"/>
    </source>
</evidence>
<dbReference type="GeneID" id="36101578"/>
<keyword evidence="1" id="KW-0472">Membrane</keyword>
<sequence length="321" mass="37765">MKPVEYGQHVTNIVLLIIGIVSINYLTDFSLEYEVLCFTGLLVFIFTIFYVLILNQDIRDESILNNNNNKVRHISINSVEKNVNPKREDLKILLFSAITSMMTFAGIMALFSLFIWLSLKVYTGSWEIFYYIMEILPTQKLKTDFLNLTIWDLYVYNHLEFIWIKLRIWIYIVLFGVCFMIMGKNSYVEQLRFRSAGMINVDIDPKDLIRISDEYSYSVVIFIDNDGSEPISVKDFKIKIPNNVTLKYGSREFKESFCLNDYFELKNIKEYVIGAKKSRILEFNLKHEYKDPKDCSNVLRLSADIKFEDVTHKKDLKIIVE</sequence>
<dbReference type="AlphaFoldDB" id="A0A2L1C940"/>
<dbReference type="RefSeq" id="WP_104837522.1">
    <property type="nucleotide sequence ID" value="NZ_CP026606.1"/>
</dbReference>
<proteinExistence type="predicted"/>
<reference evidence="3" key="1">
    <citation type="journal article" date="2018" name="Genome Announc.">
        <title>Complete Genome Sequence of the Methanococcus maripaludis Type Strain JJ (DSM 2067), a Model for Selenoprotein Synthesis in Archaea.</title>
        <authorList>
            <person name="Poehlein A."/>
            <person name="Heym D."/>
            <person name="Quitzke V."/>
            <person name="Fersch J."/>
            <person name="Daniel R."/>
            <person name="Rother M."/>
        </authorList>
    </citation>
    <scope>NUCLEOTIDE SEQUENCE [LARGE SCALE GENOMIC DNA]</scope>
    <source>
        <strain evidence="3">DSM 2067</strain>
    </source>
</reference>
<accession>A0A2L1C940</accession>
<feature type="transmembrane region" description="Helical" evidence="1">
    <location>
        <begin position="92"/>
        <end position="117"/>
    </location>
</feature>
<organism evidence="2 3">
    <name type="scientific">Methanococcus maripaludis</name>
    <name type="common">Methanococcus deltae</name>
    <dbReference type="NCBI Taxonomy" id="39152"/>
    <lineage>
        <taxon>Archaea</taxon>
        <taxon>Methanobacteriati</taxon>
        <taxon>Methanobacteriota</taxon>
        <taxon>Methanomada group</taxon>
        <taxon>Methanococci</taxon>
        <taxon>Methanococcales</taxon>
        <taxon>Methanococcaceae</taxon>
        <taxon>Methanococcus</taxon>
    </lineage>
</organism>
<keyword evidence="1" id="KW-1133">Transmembrane helix</keyword>
<protein>
    <submittedName>
        <fullName evidence="2">Uncharacterized protein</fullName>
    </submittedName>
</protein>
<dbReference type="EMBL" id="CP026606">
    <property type="protein sequence ID" value="AVB75901.1"/>
    <property type="molecule type" value="Genomic_DNA"/>
</dbReference>
<feature type="transmembrane region" description="Helical" evidence="1">
    <location>
        <begin position="9"/>
        <end position="27"/>
    </location>
</feature>
<evidence type="ECO:0000256" key="1">
    <source>
        <dbReference type="SAM" id="Phobius"/>
    </source>
</evidence>